<comment type="caution">
    <text evidence="1">The sequence shown here is derived from an EMBL/GenBank/DDBJ whole genome shotgun (WGS) entry which is preliminary data.</text>
</comment>
<accession>A0ACC2T7W8</accession>
<keyword evidence="2" id="KW-1185">Reference proteome</keyword>
<evidence type="ECO:0000313" key="1">
    <source>
        <dbReference type="EMBL" id="KAJ9070382.1"/>
    </source>
</evidence>
<protein>
    <submittedName>
        <fullName evidence="1">Histone-lysine N-methyltransferase setd3</fullName>
    </submittedName>
</protein>
<dbReference type="Proteomes" id="UP001165960">
    <property type="component" value="Unassembled WGS sequence"/>
</dbReference>
<proteinExistence type="predicted"/>
<reference evidence="1" key="1">
    <citation type="submission" date="2022-04" db="EMBL/GenBank/DDBJ databases">
        <title>Genome of the entomopathogenic fungus Entomophthora muscae.</title>
        <authorList>
            <person name="Elya C."/>
            <person name="Lovett B.R."/>
            <person name="Lee E."/>
            <person name="Macias A.M."/>
            <person name="Hajek A.E."/>
            <person name="De Bivort B.L."/>
            <person name="Kasson M.T."/>
            <person name="De Fine Licht H.H."/>
            <person name="Stajich J.E."/>
        </authorList>
    </citation>
    <scope>NUCLEOTIDE SEQUENCE</scope>
    <source>
        <strain evidence="1">Berkeley</strain>
    </source>
</reference>
<sequence>MMSEEELSVENLSIKSDTIGTKQRLVIPRETYDLSRRSRAISAISELETSSRVSSPASQASSGLTGRIHNSSPLSPNTRPFGIARRHTSSQRFPNASTPSDTCPNSPLPTDANSSAQDTSTIASTLSRYRHSRNYSLSSIKPDSKRPESVSSSTSNQCLDVRSLPSTSRPVSRQRFQHRSRACSKTGTSVYSTRVPTQILINSLIEQLEKEIEGYDTTPDKWAQYKSVKAVLSELEAVQADSTFPPAEVTEEQYTSRFDHLVLWVEKTHADRLKHDAIEKENRNQSESIDPFPHLTGDFRRLALQGVQPFLLPPFTYPTELPLLHVEPIRSVERGWGLQLVEDVEINTPVLQMPNHLFMSSTSAVFHPRVAEVIAGREVFFQYNSLIRLTLLLLVEALEGIHSTYADYISMLPRIPTSPLYYTADMLEPYRKALISLEIIDQTRQATRLYHAIYKHLSLTTYLNRNNFTWAAFKWAYSIVLTRAIALPLPTPPLLDSNNMCGIQEFGLVPILDQANFSHNGIIPLYNPLTACLEVVPSKTLSAGTELFLRWPMLNNRELFIRYGICADTALSGDYMRMTLSLPATNRDADAWNRFVLCQSIRLPSSNTYPLHRGPVARTSRELLQFILIITLDIATLHAATSKADIRPAPGRPFLRDRIQALRFIDAMLGEPPAEGEEETNLTPALQTALSWLRVTLQVHLRLALKVGDLDSAIRSLNPNLASSYPMRWFLQILRHEQRFVRSCIDEFDGLLGGKSILDD</sequence>
<dbReference type="EMBL" id="QTSX02003577">
    <property type="protein sequence ID" value="KAJ9070382.1"/>
    <property type="molecule type" value="Genomic_DNA"/>
</dbReference>
<gene>
    <name evidence="1" type="primary">SETD3</name>
    <name evidence="1" type="ORF">DSO57_1008679</name>
</gene>
<name>A0ACC2T7W8_9FUNG</name>
<evidence type="ECO:0000313" key="2">
    <source>
        <dbReference type="Proteomes" id="UP001165960"/>
    </source>
</evidence>
<organism evidence="1 2">
    <name type="scientific">Entomophthora muscae</name>
    <dbReference type="NCBI Taxonomy" id="34485"/>
    <lineage>
        <taxon>Eukaryota</taxon>
        <taxon>Fungi</taxon>
        <taxon>Fungi incertae sedis</taxon>
        <taxon>Zoopagomycota</taxon>
        <taxon>Entomophthoromycotina</taxon>
        <taxon>Entomophthoromycetes</taxon>
        <taxon>Entomophthorales</taxon>
        <taxon>Entomophthoraceae</taxon>
        <taxon>Entomophthora</taxon>
    </lineage>
</organism>